<accession>A0ABS1TAN4</accession>
<name>A0ABS1TAN4_9CLOT</name>
<reference evidence="1 2" key="1">
    <citation type="submission" date="2021-01" db="EMBL/GenBank/DDBJ databases">
        <title>Genome public.</title>
        <authorList>
            <person name="Liu C."/>
            <person name="Sun Q."/>
        </authorList>
    </citation>
    <scope>NUCLEOTIDE SEQUENCE [LARGE SCALE GENOMIC DNA]</scope>
    <source>
        <strain evidence="1 2">YIM B02515</strain>
    </source>
</reference>
<sequence length="68" mass="7368">MATVLLVMLGGTVGFFTAALCKAAGRADRDMELLEAQENNIDKYVVHDSEVHGDLAAESIEMEKESLI</sequence>
<keyword evidence="2" id="KW-1185">Reference proteome</keyword>
<evidence type="ECO:0000313" key="1">
    <source>
        <dbReference type="EMBL" id="MBL4936414.1"/>
    </source>
</evidence>
<dbReference type="Proteomes" id="UP000632377">
    <property type="component" value="Unassembled WGS sequence"/>
</dbReference>
<gene>
    <name evidence="1" type="ORF">JK636_11645</name>
</gene>
<dbReference type="RefSeq" id="WP_202749161.1">
    <property type="nucleotide sequence ID" value="NZ_JAESWC010000004.1"/>
</dbReference>
<organism evidence="1 2">
    <name type="scientific">Clostridium rhizosphaerae</name>
    <dbReference type="NCBI Taxonomy" id="2803861"/>
    <lineage>
        <taxon>Bacteria</taxon>
        <taxon>Bacillati</taxon>
        <taxon>Bacillota</taxon>
        <taxon>Clostridia</taxon>
        <taxon>Eubacteriales</taxon>
        <taxon>Clostridiaceae</taxon>
        <taxon>Clostridium</taxon>
    </lineage>
</organism>
<evidence type="ECO:0000313" key="2">
    <source>
        <dbReference type="Proteomes" id="UP000632377"/>
    </source>
</evidence>
<dbReference type="EMBL" id="JAESWC010000004">
    <property type="protein sequence ID" value="MBL4936414.1"/>
    <property type="molecule type" value="Genomic_DNA"/>
</dbReference>
<proteinExistence type="predicted"/>
<protein>
    <submittedName>
        <fullName evidence="1">Uncharacterized protein</fullName>
    </submittedName>
</protein>
<comment type="caution">
    <text evidence="1">The sequence shown here is derived from an EMBL/GenBank/DDBJ whole genome shotgun (WGS) entry which is preliminary data.</text>
</comment>